<dbReference type="EMBL" id="MU839833">
    <property type="protein sequence ID" value="KAK1755920.1"/>
    <property type="molecule type" value="Genomic_DNA"/>
</dbReference>
<evidence type="ECO:0000256" key="5">
    <source>
        <dbReference type="SAM" id="Coils"/>
    </source>
</evidence>
<dbReference type="GO" id="GO:0043495">
    <property type="term" value="F:protein-membrane adaptor activity"/>
    <property type="evidence" value="ECO:0007669"/>
    <property type="project" value="TreeGrafter"/>
</dbReference>
<evidence type="ECO:0000259" key="7">
    <source>
        <dbReference type="PROSITE" id="PS51469"/>
    </source>
</evidence>
<feature type="compositionally biased region" description="Basic residues" evidence="6">
    <location>
        <begin position="1"/>
        <end position="11"/>
    </location>
</feature>
<feature type="domain" description="SUN" evidence="7">
    <location>
        <begin position="795"/>
        <end position="1023"/>
    </location>
</feature>
<dbReference type="PROSITE" id="PS51469">
    <property type="entry name" value="SUN"/>
    <property type="match status" value="1"/>
</dbReference>
<protein>
    <recommendedName>
        <fullName evidence="7">SUN domain-containing protein</fullName>
    </recommendedName>
</protein>
<feature type="compositionally biased region" description="Basic and acidic residues" evidence="6">
    <location>
        <begin position="155"/>
        <end position="190"/>
    </location>
</feature>
<evidence type="ECO:0000313" key="9">
    <source>
        <dbReference type="Proteomes" id="UP001239445"/>
    </source>
</evidence>
<keyword evidence="9" id="KW-1185">Reference proteome</keyword>
<dbReference type="PANTHER" id="PTHR12911">
    <property type="entry name" value="SAD1/UNC-84-LIKE PROTEIN-RELATED"/>
    <property type="match status" value="1"/>
</dbReference>
<keyword evidence="5" id="KW-0175">Coiled coil</keyword>
<evidence type="ECO:0000256" key="4">
    <source>
        <dbReference type="ARBA" id="ARBA00023136"/>
    </source>
</evidence>
<evidence type="ECO:0000256" key="2">
    <source>
        <dbReference type="ARBA" id="ARBA00022692"/>
    </source>
</evidence>
<feature type="region of interest" description="Disordered" evidence="6">
    <location>
        <begin position="408"/>
        <end position="496"/>
    </location>
</feature>
<feature type="compositionally biased region" description="Polar residues" evidence="6">
    <location>
        <begin position="255"/>
        <end position="264"/>
    </location>
</feature>
<feature type="region of interest" description="Disordered" evidence="6">
    <location>
        <begin position="1"/>
        <end position="42"/>
    </location>
</feature>
<feature type="compositionally biased region" description="Low complexity" evidence="6">
    <location>
        <begin position="210"/>
        <end position="228"/>
    </location>
</feature>
<dbReference type="InterPro" id="IPR045119">
    <property type="entry name" value="SUN1-5"/>
</dbReference>
<comment type="subcellular location">
    <subcellularLocation>
        <location evidence="1">Membrane</location>
    </subcellularLocation>
</comment>
<dbReference type="Proteomes" id="UP001239445">
    <property type="component" value="Unassembled WGS sequence"/>
</dbReference>
<accession>A0AAJ0BDL0</accession>
<dbReference type="PANTHER" id="PTHR12911:SF8">
    <property type="entry name" value="KLAROID PROTEIN-RELATED"/>
    <property type="match status" value="1"/>
</dbReference>
<dbReference type="Pfam" id="PF07738">
    <property type="entry name" value="Sad1_UNC"/>
    <property type="match status" value="1"/>
</dbReference>
<keyword evidence="3" id="KW-1133">Transmembrane helix</keyword>
<keyword evidence="4" id="KW-0472">Membrane</keyword>
<organism evidence="8 9">
    <name type="scientific">Echria macrotheca</name>
    <dbReference type="NCBI Taxonomy" id="438768"/>
    <lineage>
        <taxon>Eukaryota</taxon>
        <taxon>Fungi</taxon>
        <taxon>Dikarya</taxon>
        <taxon>Ascomycota</taxon>
        <taxon>Pezizomycotina</taxon>
        <taxon>Sordariomycetes</taxon>
        <taxon>Sordariomycetidae</taxon>
        <taxon>Sordariales</taxon>
        <taxon>Schizotheciaceae</taxon>
        <taxon>Echria</taxon>
    </lineage>
</organism>
<feature type="compositionally biased region" description="Basic and acidic residues" evidence="6">
    <location>
        <begin position="294"/>
        <end position="312"/>
    </location>
</feature>
<dbReference type="AlphaFoldDB" id="A0AAJ0BDL0"/>
<evidence type="ECO:0000256" key="1">
    <source>
        <dbReference type="ARBA" id="ARBA00004370"/>
    </source>
</evidence>
<keyword evidence="2" id="KW-0812">Transmembrane</keyword>
<dbReference type="GO" id="GO:0034993">
    <property type="term" value="C:meiotic nuclear membrane microtubule tethering complex"/>
    <property type="evidence" value="ECO:0007669"/>
    <property type="project" value="TreeGrafter"/>
</dbReference>
<feature type="region of interest" description="Disordered" evidence="6">
    <location>
        <begin position="509"/>
        <end position="537"/>
    </location>
</feature>
<feature type="compositionally biased region" description="Polar residues" evidence="6">
    <location>
        <begin position="17"/>
        <end position="42"/>
    </location>
</feature>
<evidence type="ECO:0000256" key="6">
    <source>
        <dbReference type="SAM" id="MobiDB-lite"/>
    </source>
</evidence>
<comment type="caution">
    <text evidence="8">The sequence shown here is derived from an EMBL/GenBank/DDBJ whole genome shotgun (WGS) entry which is preliminary data.</text>
</comment>
<sequence length="1054" mass="116907">MPPRTAARRGRGSTTPSPARNRTSPPVSTIRTSATNPRTTISPLVAKYSTNYGSNLVKLPERGAVGGGTIESAAAEIYKAVQVDNATAERMEKLMEKQTTRPRQGSKEPNRATTGDPVDETDPVDMVVQPQEDANGDQAELSPDMSPNQKRLKRRREEREARHKERQRQEEQDQQRARERRRNDHPQGREEDQEEEVQQPAKVVKRSSKQPRAAAAQKQAAAVEQIQQPDVEMPDVSQKDQGDGNQQDSQKENRQQPSFYQIQKQRAMLEAQQQAKQLRNARKRARDDEEAEAQAEKERVERDARLRQEKAAEAAARAKSMAQPVLPQVPGTPAGTKQTKAPASVRSYLEENDIVREAQILTPSKAQGAPTTVPTDGNVFATSAAVMTGAQPPLDNAPVFPLPPKAMLPPPVPSASGADRAPSARFQKSAGGAPIASRGPKIGRVNKIVVPDPIPVPMPPELRRRSPLGQLPKDKTPDPTVVTDRQGGGQQPAASGPAISAFDILTAKEDPTKADPGTNPGRQRRPSGQPPQRRPVAHEASWLPSFEEIWDKMPSLGDIFKLAAALVLLYAFVVALLETNWSDTAPATGPWESGKVSTGPSVPLDFDFIKEVLRDPEPLTAENRDRLESMIPRMIHVKRRKGKLVIDDEFWVAIRDRILVDSTVLGAKGPSHVSDAQWKEIQQRLAKEGIEPSTKSWDNWLKKNNQRVIKQLSEGVAKEIKGDITSELVSRDDFVKELNKAVAREEFARELNRARDEFAKEMERVSKSEEQSHVEIKHSMDSLSTEVGRLKSQHTAALEQLAKSKFMAPVDAELRSRVNHFAPGNGALVAVSLSSPTYIIPTSRVLHQPQFFSQTIVALSAWDEAGQCWCAGILGSDNFTYPANIAVKLSSFVIPQYVVVEHINPKATVDPGAMPKDMEVWGYYDGPMRETMDTWARLQFPQTYDTESPDRVAQHTVGLGFVKLGEFRYEHSPETDGVQVSKLSQELVSAQAATDFVIVRATTNYGAEDHTCFYRVRMYGDVPGEDVQQERMDWRDAKARVATGKPWYARWRSS</sequence>
<name>A0AAJ0BDL0_9PEZI</name>
<reference evidence="8" key="1">
    <citation type="submission" date="2023-06" db="EMBL/GenBank/DDBJ databases">
        <title>Genome-scale phylogeny and comparative genomics of the fungal order Sordariales.</title>
        <authorList>
            <consortium name="Lawrence Berkeley National Laboratory"/>
            <person name="Hensen N."/>
            <person name="Bonometti L."/>
            <person name="Westerberg I."/>
            <person name="Brannstrom I.O."/>
            <person name="Guillou S."/>
            <person name="Cros-Aarteil S."/>
            <person name="Calhoun S."/>
            <person name="Haridas S."/>
            <person name="Kuo A."/>
            <person name="Mondo S."/>
            <person name="Pangilinan J."/>
            <person name="Riley R."/>
            <person name="Labutti K."/>
            <person name="Andreopoulos B."/>
            <person name="Lipzen A."/>
            <person name="Chen C."/>
            <person name="Yanf M."/>
            <person name="Daum C."/>
            <person name="Ng V."/>
            <person name="Clum A."/>
            <person name="Steindorff A."/>
            <person name="Ohm R."/>
            <person name="Martin F."/>
            <person name="Silar P."/>
            <person name="Natvig D."/>
            <person name="Lalanne C."/>
            <person name="Gautier V."/>
            <person name="Ament-Velasquez S.L."/>
            <person name="Kruys A."/>
            <person name="Hutchinson M.I."/>
            <person name="Powell A.J."/>
            <person name="Barry K."/>
            <person name="Miller A.N."/>
            <person name="Grigoriev I.V."/>
            <person name="Debuchy R."/>
            <person name="Gladieux P."/>
            <person name="Thoren M.H."/>
            <person name="Johannesson H."/>
        </authorList>
    </citation>
    <scope>NUCLEOTIDE SEQUENCE</scope>
    <source>
        <strain evidence="8">PSN4</strain>
    </source>
</reference>
<evidence type="ECO:0000313" key="8">
    <source>
        <dbReference type="EMBL" id="KAK1755920.1"/>
    </source>
</evidence>
<feature type="compositionally biased region" description="Basic and acidic residues" evidence="6">
    <location>
        <begin position="89"/>
        <end position="110"/>
    </location>
</feature>
<gene>
    <name evidence="8" type="ORF">QBC47DRAFT_199889</name>
</gene>
<feature type="coiled-coil region" evidence="5">
    <location>
        <begin position="744"/>
        <end position="771"/>
    </location>
</feature>
<proteinExistence type="predicted"/>
<evidence type="ECO:0000256" key="3">
    <source>
        <dbReference type="ARBA" id="ARBA00022989"/>
    </source>
</evidence>
<dbReference type="InterPro" id="IPR012919">
    <property type="entry name" value="SUN_dom"/>
</dbReference>
<dbReference type="Gene3D" id="2.60.120.260">
    <property type="entry name" value="Galactose-binding domain-like"/>
    <property type="match status" value="1"/>
</dbReference>
<feature type="compositionally biased region" description="Low complexity" evidence="6">
    <location>
        <begin position="313"/>
        <end position="323"/>
    </location>
</feature>
<feature type="region of interest" description="Disordered" evidence="6">
    <location>
        <begin position="89"/>
        <end position="344"/>
    </location>
</feature>